<keyword evidence="11 14" id="KW-0482">Metalloprotease</keyword>
<name>A0A1E3NXE6_WICAA</name>
<comment type="subcellular location">
    <subcellularLocation>
        <location evidence="2">Mitochondrion matrix</location>
    </subcellularLocation>
</comment>
<dbReference type="Pfam" id="PF01432">
    <property type="entry name" value="Peptidase_M3"/>
    <property type="match status" value="1"/>
</dbReference>
<proteinExistence type="inferred from homology"/>
<dbReference type="GO" id="GO:0050821">
    <property type="term" value="P:protein stabilization"/>
    <property type="evidence" value="ECO:0007669"/>
    <property type="project" value="EnsemblFungi"/>
</dbReference>
<evidence type="ECO:0000256" key="7">
    <source>
        <dbReference type="ARBA" id="ARBA00022723"/>
    </source>
</evidence>
<accession>A0A1E3NXE6</accession>
<dbReference type="InterPro" id="IPR024077">
    <property type="entry name" value="Neurolysin/TOP_dom2"/>
</dbReference>
<evidence type="ECO:0000256" key="1">
    <source>
        <dbReference type="ARBA" id="ARBA00000436"/>
    </source>
</evidence>
<keyword evidence="8 14" id="KW-0378">Hydrolase</keyword>
<dbReference type="EMBL" id="KV454214">
    <property type="protein sequence ID" value="ODQ57217.1"/>
    <property type="molecule type" value="Genomic_DNA"/>
</dbReference>
<evidence type="ECO:0000256" key="4">
    <source>
        <dbReference type="ARBA" id="ARBA00012441"/>
    </source>
</evidence>
<evidence type="ECO:0000256" key="9">
    <source>
        <dbReference type="ARBA" id="ARBA00022833"/>
    </source>
</evidence>
<dbReference type="PANTHER" id="PTHR11804:SF79">
    <property type="entry name" value="MITOCHONDRIAL INTERMEDIATE PEPTIDASE"/>
    <property type="match status" value="1"/>
</dbReference>
<dbReference type="Gene3D" id="3.40.390.10">
    <property type="entry name" value="Collagenase (Catalytic Domain)"/>
    <property type="match status" value="1"/>
</dbReference>
<dbReference type="OrthoDB" id="17530at2759"/>
<comment type="similarity">
    <text evidence="3 14">Belongs to the peptidase M3 family.</text>
</comment>
<dbReference type="RefSeq" id="XP_019036424.1">
    <property type="nucleotide sequence ID" value="XM_019185998.1"/>
</dbReference>
<feature type="domain" description="Peptidase M3A/M3B catalytic" evidence="15">
    <location>
        <begin position="261"/>
        <end position="724"/>
    </location>
</feature>
<dbReference type="AlphaFoldDB" id="A0A1E3NXE6"/>
<evidence type="ECO:0000256" key="6">
    <source>
        <dbReference type="ARBA" id="ARBA00022670"/>
    </source>
</evidence>
<evidence type="ECO:0000313" key="16">
    <source>
        <dbReference type="EMBL" id="ODQ57217.1"/>
    </source>
</evidence>
<comment type="catalytic activity">
    <reaction evidence="1">
        <text>Release of an N-terminal octapeptide as second stage of processing of some proteins imported into the mitochondrion.</text>
        <dbReference type="EC" id="3.4.24.59"/>
    </reaction>
</comment>
<gene>
    <name evidence="16" type="ORF">WICANDRAFT_86113</name>
</gene>
<dbReference type="GeneID" id="30203244"/>
<dbReference type="GO" id="GO:0006627">
    <property type="term" value="P:protein processing involved in protein targeting to mitochondrion"/>
    <property type="evidence" value="ECO:0007669"/>
    <property type="project" value="EnsemblFungi"/>
</dbReference>
<dbReference type="GO" id="GO:0046872">
    <property type="term" value="F:metal ion binding"/>
    <property type="evidence" value="ECO:0007669"/>
    <property type="project" value="UniProtKB-UniRule"/>
</dbReference>
<reference evidence="16 17" key="1">
    <citation type="journal article" date="2016" name="Proc. Natl. Acad. Sci. U.S.A.">
        <title>Comparative genomics of biotechnologically important yeasts.</title>
        <authorList>
            <person name="Riley R."/>
            <person name="Haridas S."/>
            <person name="Wolfe K.H."/>
            <person name="Lopes M.R."/>
            <person name="Hittinger C.T."/>
            <person name="Goeker M."/>
            <person name="Salamov A.A."/>
            <person name="Wisecaver J.H."/>
            <person name="Long T.M."/>
            <person name="Calvey C.H."/>
            <person name="Aerts A.L."/>
            <person name="Barry K.W."/>
            <person name="Choi C."/>
            <person name="Clum A."/>
            <person name="Coughlan A.Y."/>
            <person name="Deshpande S."/>
            <person name="Douglass A.P."/>
            <person name="Hanson S.J."/>
            <person name="Klenk H.-P."/>
            <person name="LaButti K.M."/>
            <person name="Lapidus A."/>
            <person name="Lindquist E.A."/>
            <person name="Lipzen A.M."/>
            <person name="Meier-Kolthoff J.P."/>
            <person name="Ohm R.A."/>
            <person name="Otillar R.P."/>
            <person name="Pangilinan J.L."/>
            <person name="Peng Y."/>
            <person name="Rokas A."/>
            <person name="Rosa C.A."/>
            <person name="Scheuner C."/>
            <person name="Sibirny A.A."/>
            <person name="Slot J.C."/>
            <person name="Stielow J.B."/>
            <person name="Sun H."/>
            <person name="Kurtzman C.P."/>
            <person name="Blackwell M."/>
            <person name="Grigoriev I.V."/>
            <person name="Jeffries T.W."/>
        </authorList>
    </citation>
    <scope>NUCLEOTIDE SEQUENCE [LARGE SCALE GENOMIC DNA]</scope>
    <source>
        <strain evidence="17">ATCC 58044 / CBS 1984 / NCYC 433 / NRRL Y-366-8</strain>
    </source>
</reference>
<keyword evidence="17" id="KW-1185">Reference proteome</keyword>
<evidence type="ECO:0000256" key="8">
    <source>
        <dbReference type="ARBA" id="ARBA00022801"/>
    </source>
</evidence>
<dbReference type="FunFam" id="3.40.390.10:FF:000055">
    <property type="entry name" value="Related to mitochondrial intermediate peptidase"/>
    <property type="match status" value="1"/>
</dbReference>
<evidence type="ECO:0000256" key="14">
    <source>
        <dbReference type="RuleBase" id="RU003435"/>
    </source>
</evidence>
<dbReference type="Proteomes" id="UP000094112">
    <property type="component" value="Unassembled WGS sequence"/>
</dbReference>
<protein>
    <recommendedName>
        <fullName evidence="5">Mitochondrial intermediate peptidase</fullName>
        <ecNumber evidence="4">3.4.24.59</ecNumber>
    </recommendedName>
</protein>
<dbReference type="EC" id="3.4.24.59" evidence="4"/>
<dbReference type="SUPFAM" id="SSF55486">
    <property type="entry name" value="Metalloproteases ('zincins'), catalytic domain"/>
    <property type="match status" value="1"/>
</dbReference>
<keyword evidence="6 14" id="KW-0645">Protease</keyword>
<dbReference type="PANTHER" id="PTHR11804">
    <property type="entry name" value="PROTEASE M3 THIMET OLIGOPEPTIDASE-RELATED"/>
    <property type="match status" value="1"/>
</dbReference>
<evidence type="ECO:0000259" key="15">
    <source>
        <dbReference type="Pfam" id="PF01432"/>
    </source>
</evidence>
<sequence length="741" mass="84562">MYSSRALCANSPVNNNNELIRKVFDDDIFWKNFNRQDDQKTLSFLNFNKKTGLFKNSYLTTPSGLREFSKASLQKAKSLVEQMVNDQSDQGLKAYITNLDRLSDVLCRVIDLAEFVRVAHPKKAFVNAAQDCHEEMFEFMNILNTNVDLYLILKKVLENEKIVKSLSHEEVTVGKILLADFEKSGINMDPATRNDFIEYSQQIAVFGQHFTNGLGEANNDYIEVPVEKLQYLDNTILSHLSTDIRRANYKVPTWGYLPHAVLRYCKDEDVRKKIWVELHSTSQRQVDLLETMLKYRGVLAHIMKKPNFAAYQLDEKMAKSPEHVMNFLEKLAAETKPHAIQELRLLASLKQKENGDTRRLSDHQVAEYFKPWDRDYYSQQYTTSQRSSTTEQISSYFSLGIVLQGLSNLFNSIYGIQLIPSRVQTGETWSDDVRRLDVISEEEGLIGVVYCDLFQRKGKTPNPAHFTVCCSRKIYPDEDAEELKVVQTGKSAKSGEEFQLPVISLVCNFDKNSAIGKCLLSLNDVETLFHEMGHAMHSMLGRTSLHNISGTRCATDFVELPSVLMEHFAKDPRVLQTFARHYLTDEPIPLQLLETFQKENNFLKNTESYSQIKMALLDQSLHSSGVLTPDFDSTAVYHTLEEIHEILADTESNWQGKFGHLFGYGASYYSYLLDRAIASKVWLHLFAENPLDRAKGDKFKNEVLKWGGSKSPWLCVADALDMPEISAGDSKAIELIGETEL</sequence>
<dbReference type="InterPro" id="IPR024079">
    <property type="entry name" value="MetalloPept_cat_dom_sf"/>
</dbReference>
<evidence type="ECO:0000256" key="5">
    <source>
        <dbReference type="ARBA" id="ARBA00018046"/>
    </source>
</evidence>
<organism evidence="16 17">
    <name type="scientific">Wickerhamomyces anomalus (strain ATCC 58044 / CBS 1984 / NCYC 433 / NRRL Y-366-8)</name>
    <name type="common">Yeast</name>
    <name type="synonym">Hansenula anomala</name>
    <dbReference type="NCBI Taxonomy" id="683960"/>
    <lineage>
        <taxon>Eukaryota</taxon>
        <taxon>Fungi</taxon>
        <taxon>Dikarya</taxon>
        <taxon>Ascomycota</taxon>
        <taxon>Saccharomycotina</taxon>
        <taxon>Saccharomycetes</taxon>
        <taxon>Phaffomycetales</taxon>
        <taxon>Wickerhamomycetaceae</taxon>
        <taxon>Wickerhamomyces</taxon>
    </lineage>
</organism>
<evidence type="ECO:0000256" key="12">
    <source>
        <dbReference type="ARBA" id="ARBA00023128"/>
    </source>
</evidence>
<evidence type="ECO:0000256" key="10">
    <source>
        <dbReference type="ARBA" id="ARBA00022946"/>
    </source>
</evidence>
<dbReference type="GO" id="GO:0004222">
    <property type="term" value="F:metalloendopeptidase activity"/>
    <property type="evidence" value="ECO:0007669"/>
    <property type="project" value="UniProtKB-EC"/>
</dbReference>
<evidence type="ECO:0000313" key="17">
    <source>
        <dbReference type="Proteomes" id="UP000094112"/>
    </source>
</evidence>
<dbReference type="GO" id="GO:0005759">
    <property type="term" value="C:mitochondrial matrix"/>
    <property type="evidence" value="ECO:0007669"/>
    <property type="project" value="UniProtKB-SubCell"/>
</dbReference>
<evidence type="ECO:0000256" key="2">
    <source>
        <dbReference type="ARBA" id="ARBA00004305"/>
    </source>
</evidence>
<evidence type="ECO:0000256" key="3">
    <source>
        <dbReference type="ARBA" id="ARBA00006040"/>
    </source>
</evidence>
<dbReference type="GO" id="GO:0006879">
    <property type="term" value="P:intracellular iron ion homeostasis"/>
    <property type="evidence" value="ECO:0007669"/>
    <property type="project" value="EnsemblFungi"/>
</dbReference>
<keyword evidence="10" id="KW-0809">Transit peptide</keyword>
<dbReference type="Gene3D" id="1.10.1370.10">
    <property type="entry name" value="Neurolysin, domain 3"/>
    <property type="match status" value="1"/>
</dbReference>
<keyword evidence="7 14" id="KW-0479">Metal-binding</keyword>
<dbReference type="STRING" id="683960.A0A1E3NXE6"/>
<keyword evidence="12" id="KW-0496">Mitochondrion</keyword>
<dbReference type="InterPro" id="IPR001567">
    <property type="entry name" value="Pept_M3A_M3B_dom"/>
</dbReference>
<evidence type="ECO:0000256" key="13">
    <source>
        <dbReference type="ARBA" id="ARBA00025208"/>
    </source>
</evidence>
<dbReference type="InterPro" id="IPR033851">
    <property type="entry name" value="M3A_MIP"/>
</dbReference>
<dbReference type="InterPro" id="IPR045090">
    <property type="entry name" value="Pept_M3A_M3B"/>
</dbReference>
<comment type="function">
    <text evidence="13">Cleaves proteins, imported into the mitochondrion, to their mature size. While most mitochondrial precursor proteins are processed to the mature form in one step by mitochondrial processing peptidase (MPP), the sequential cleavage by MIP of an octapeptide after initial processing by MPP is a required step for a subgroup of nuclear-encoded precursor proteins destined for the matrix or the inner membrane.</text>
</comment>
<evidence type="ECO:0000256" key="11">
    <source>
        <dbReference type="ARBA" id="ARBA00023049"/>
    </source>
</evidence>
<comment type="cofactor">
    <cofactor evidence="14">
        <name>Zn(2+)</name>
        <dbReference type="ChEBI" id="CHEBI:29105"/>
    </cofactor>
    <text evidence="14">Binds 1 zinc ion.</text>
</comment>
<dbReference type="GO" id="GO:0006518">
    <property type="term" value="P:peptide metabolic process"/>
    <property type="evidence" value="ECO:0007669"/>
    <property type="project" value="TreeGrafter"/>
</dbReference>
<dbReference type="CDD" id="cd06457">
    <property type="entry name" value="M3A_MIP"/>
    <property type="match status" value="1"/>
</dbReference>
<keyword evidence="9 14" id="KW-0862">Zinc</keyword>